<dbReference type="RefSeq" id="WP_127081622.1">
    <property type="nucleotide sequence ID" value="NZ_RSCL01000007.1"/>
</dbReference>
<dbReference type="EMBL" id="RSCL01000007">
    <property type="protein sequence ID" value="RUT05906.1"/>
    <property type="molecule type" value="Genomic_DNA"/>
</dbReference>
<dbReference type="Pfam" id="PF13181">
    <property type="entry name" value="TPR_8"/>
    <property type="match status" value="2"/>
</dbReference>
<evidence type="ECO:0000256" key="2">
    <source>
        <dbReference type="SAM" id="SignalP"/>
    </source>
</evidence>
<sequence>MRTFKLWLTVFLSVFSLSEPLFAIPQQPVITQANSNHITADKAVAEAEKLSQQGTAVSKRQAIEKYLEALQALKIPPTQASASEVRLQSATIMRSIGKLYQILGDSEQALTYYNQALPIFTELGEVLLQAKTLHELGMLYNVFGERQKVLDNLEAAQRLYQQVGDVAGIGRTFSNMGWIHYFFLGAKKKGMELYEQSLKVYQKAGDRIGESNTLVQIAWGYYDDGNGDNQKAIYYYKQAIEVAKRAGYKAGEARASIHISQVYESLGEKQLALDALMKAQKLYHELGNRSELARVYRHFGEVYGSFDESKKATEFYKKSVLAYRELGEKIDEGNILWDLGVLYNRIGERQKALDTLNQSLLIKKATRDRFGEADALYQMARVESERNNLAEALIKMEASIKITEDLRTSVYSQQLRTSFFSIRRDRYDFYIDLLMRLHKVNTSAGYDAKALHASERSRARSLIELLAEAKADLRNSANTELLQQESMISKQIDQLEKRQVELLNSQYTPEQATVLETELFQLHQQREEIKAKIKATSPNYAAITQPQPLTLSEIQSTILDDNTLLLEYSLGEERSYLWAVTKTSINTYELPKQADIEKAVQSFQQEELVPIRRRPTQGISAVDTLSQILLKPVAKQLGNKRLVIVADGRLQTIPFSALVISGKSQHQNSSVALMMHHEIVNLPSASTLAVLRNQIKGRQLAPKTIAVLADPVFGKNDGRFKNNTANSSNGTIPNLENVPITEVELKDSLRNAGIKLTRLLGTRTEAEAIMALVPNRERTQFFDFQASKTSATNPDLAQYRIVHFATHGILNTVRPELSGVVMSLVDEQGIPQNGFLRLRDIFNLHLPAELVVLSACQTGQGQEVKGEGIIGLTRGFMYAGAARVLVSLWKVDDQATAELMKRFYRGMLQDKLAPAAALRQAQVEMSLLPRWSSPYYWAAFVLQGEWQ</sequence>
<keyword evidence="1" id="KW-0802">TPR repeat</keyword>
<reference evidence="4" key="2">
    <citation type="journal article" date="2019" name="Genome Biol. Evol.">
        <title>Day and night: Metabolic profiles and evolutionary relationships of six axenic non-marine cyanobacteria.</title>
        <authorList>
            <person name="Will S.E."/>
            <person name="Henke P."/>
            <person name="Boedeker C."/>
            <person name="Huang S."/>
            <person name="Brinkmann H."/>
            <person name="Rohde M."/>
            <person name="Jarek M."/>
            <person name="Friedl T."/>
            <person name="Seufert S."/>
            <person name="Schumacher M."/>
            <person name="Overmann J."/>
            <person name="Neumann-Schaal M."/>
            <person name="Petersen J."/>
        </authorList>
    </citation>
    <scope>NUCLEOTIDE SEQUENCE [LARGE SCALE GENOMIC DNA]</scope>
    <source>
        <strain evidence="4">PCC 7102</strain>
    </source>
</reference>
<dbReference type="Proteomes" id="UP000271624">
    <property type="component" value="Unassembled WGS sequence"/>
</dbReference>
<organism evidence="4 5">
    <name type="scientific">Dulcicalothrix desertica PCC 7102</name>
    <dbReference type="NCBI Taxonomy" id="232991"/>
    <lineage>
        <taxon>Bacteria</taxon>
        <taxon>Bacillati</taxon>
        <taxon>Cyanobacteriota</taxon>
        <taxon>Cyanophyceae</taxon>
        <taxon>Nostocales</taxon>
        <taxon>Calotrichaceae</taxon>
        <taxon>Dulcicalothrix</taxon>
    </lineage>
</organism>
<dbReference type="PANTHER" id="PTHR10098">
    <property type="entry name" value="RAPSYN-RELATED"/>
    <property type="match status" value="1"/>
</dbReference>
<keyword evidence="2" id="KW-0732">Signal</keyword>
<dbReference type="SUPFAM" id="SSF48452">
    <property type="entry name" value="TPR-like"/>
    <property type="match status" value="2"/>
</dbReference>
<dbReference type="InterPro" id="IPR011990">
    <property type="entry name" value="TPR-like_helical_dom_sf"/>
</dbReference>
<dbReference type="SMART" id="SM00028">
    <property type="entry name" value="TPR"/>
    <property type="match status" value="8"/>
</dbReference>
<protein>
    <submittedName>
        <fullName evidence="4">Tetratricopeptide repeat domain protein</fullName>
    </submittedName>
</protein>
<comment type="caution">
    <text evidence="4">The sequence shown here is derived from an EMBL/GenBank/DDBJ whole genome shotgun (WGS) entry which is preliminary data.</text>
</comment>
<dbReference type="PANTHER" id="PTHR10098:SF108">
    <property type="entry name" value="TETRATRICOPEPTIDE REPEAT PROTEIN 28"/>
    <property type="match status" value="1"/>
</dbReference>
<evidence type="ECO:0000313" key="4">
    <source>
        <dbReference type="EMBL" id="RUT05906.1"/>
    </source>
</evidence>
<evidence type="ECO:0000259" key="3">
    <source>
        <dbReference type="Pfam" id="PF12770"/>
    </source>
</evidence>
<evidence type="ECO:0000256" key="1">
    <source>
        <dbReference type="PROSITE-ProRule" id="PRU00339"/>
    </source>
</evidence>
<dbReference type="InterPro" id="IPR019734">
    <property type="entry name" value="TPR_rpt"/>
</dbReference>
<feature type="repeat" description="TPR" evidence="1">
    <location>
        <begin position="90"/>
        <end position="123"/>
    </location>
</feature>
<dbReference type="AlphaFoldDB" id="A0A3S1CEQ1"/>
<dbReference type="Pfam" id="PF12770">
    <property type="entry name" value="CHAT"/>
    <property type="match status" value="1"/>
</dbReference>
<name>A0A3S1CEQ1_9CYAN</name>
<gene>
    <name evidence="4" type="ORF">DSM106972_031120</name>
</gene>
<keyword evidence="5" id="KW-1185">Reference proteome</keyword>
<dbReference type="OrthoDB" id="434769at2"/>
<dbReference type="Gene3D" id="1.25.40.10">
    <property type="entry name" value="Tetratricopeptide repeat domain"/>
    <property type="match status" value="2"/>
</dbReference>
<feature type="signal peptide" evidence="2">
    <location>
        <begin position="1"/>
        <end position="23"/>
    </location>
</feature>
<dbReference type="PROSITE" id="PS50005">
    <property type="entry name" value="TPR"/>
    <property type="match status" value="1"/>
</dbReference>
<feature type="domain" description="CHAT" evidence="3">
    <location>
        <begin position="623"/>
        <end position="945"/>
    </location>
</feature>
<evidence type="ECO:0000313" key="5">
    <source>
        <dbReference type="Proteomes" id="UP000271624"/>
    </source>
</evidence>
<accession>A0A3S1CEQ1</accession>
<reference evidence="4" key="1">
    <citation type="submission" date="2018-12" db="EMBL/GenBank/DDBJ databases">
        <authorList>
            <person name="Will S."/>
            <person name="Neumann-Schaal M."/>
            <person name="Henke P."/>
        </authorList>
    </citation>
    <scope>NUCLEOTIDE SEQUENCE</scope>
    <source>
        <strain evidence="4">PCC 7102</strain>
    </source>
</reference>
<dbReference type="InterPro" id="IPR024983">
    <property type="entry name" value="CHAT_dom"/>
</dbReference>
<proteinExistence type="predicted"/>
<feature type="chain" id="PRO_5030082974" evidence="2">
    <location>
        <begin position="24"/>
        <end position="947"/>
    </location>
</feature>